<dbReference type="OrthoDB" id="5122891at2759"/>
<dbReference type="PANTHER" id="PTHR24148:SF64">
    <property type="entry name" value="HETEROKARYON INCOMPATIBILITY DOMAIN-CONTAINING PROTEIN"/>
    <property type="match status" value="1"/>
</dbReference>
<feature type="domain" description="Heterokaryon incompatibility" evidence="1">
    <location>
        <begin position="61"/>
        <end position="152"/>
    </location>
</feature>
<protein>
    <recommendedName>
        <fullName evidence="1">Heterokaryon incompatibility domain-containing protein</fullName>
    </recommendedName>
</protein>
<evidence type="ECO:0000259" key="1">
    <source>
        <dbReference type="Pfam" id="PF06985"/>
    </source>
</evidence>
<comment type="caution">
    <text evidence="2">The sequence shown here is derived from an EMBL/GenBank/DDBJ whole genome shotgun (WGS) entry which is preliminary data.</text>
</comment>
<evidence type="ECO:0000313" key="3">
    <source>
        <dbReference type="Proteomes" id="UP000717328"/>
    </source>
</evidence>
<organism evidence="2 3">
    <name type="scientific">Sphagnurus paluster</name>
    <dbReference type="NCBI Taxonomy" id="117069"/>
    <lineage>
        <taxon>Eukaryota</taxon>
        <taxon>Fungi</taxon>
        <taxon>Dikarya</taxon>
        <taxon>Basidiomycota</taxon>
        <taxon>Agaricomycotina</taxon>
        <taxon>Agaricomycetes</taxon>
        <taxon>Agaricomycetidae</taxon>
        <taxon>Agaricales</taxon>
        <taxon>Tricholomatineae</taxon>
        <taxon>Lyophyllaceae</taxon>
        <taxon>Sphagnurus</taxon>
    </lineage>
</organism>
<gene>
    <name evidence="2" type="ORF">H0H81_004239</name>
</gene>
<evidence type="ECO:0000313" key="2">
    <source>
        <dbReference type="EMBL" id="KAG5649375.1"/>
    </source>
</evidence>
<sequence>MDSESVIFETSLDLLRDTVLDISSSATPRRFRLVDCEELAHKKVLRIHEFIDVPPNFSTSYTAISYVWRGNPPIHAPSQDDPGTFIVKGAEDGDPISINALQHACLASLQHELSYIWLDRLCIQQTSKDDKVWQIEHMFDIYRSCKLCLILPGGVGRLVGLDEETGWIRRGWTLQEAIAPAASIVLCAWDYGDVSFLGKGGLCYFKAVIPCRSATVELLTLLQLCSDCVHEPIHNDGAIKVFQLTHRRTFAPFQPIVFGSGPQTRRVLGALAGSMQEYHQLHGTDAREQAIWRSALLRTSSRPVDMVFSIMGLFGVSLSPRDFDKNDRVGATIALAQEILRNKGRASWLSATLPFPPCRQLSSFPDFPLTTVDGIPRVPTEHGLKDVIELMDDSNAWYQELPRGEMSDDGYLTFRSQAVELAPVTAQEFDHKDIGIGIGGEQLLKAMNGTTWEIRDDLIQDHRPIIPNESSPFMAACRRWARRLGILSRPVWPPPCPQPKAFAVFLGPGFEHSGFKYIDKPIETTQSQAILIEEHAPGKYQRTSYFTWPLKVANTITWLDYPVCIGGPDIVMSGRLTTAPKST</sequence>
<dbReference type="InterPro" id="IPR010730">
    <property type="entry name" value="HET"/>
</dbReference>
<dbReference type="Pfam" id="PF06985">
    <property type="entry name" value="HET"/>
    <property type="match status" value="1"/>
</dbReference>
<dbReference type="PANTHER" id="PTHR24148">
    <property type="entry name" value="ANKYRIN REPEAT DOMAIN-CONTAINING PROTEIN 39 HOMOLOG-RELATED"/>
    <property type="match status" value="1"/>
</dbReference>
<dbReference type="EMBL" id="JABCKI010001086">
    <property type="protein sequence ID" value="KAG5649375.1"/>
    <property type="molecule type" value="Genomic_DNA"/>
</dbReference>
<reference evidence="2" key="1">
    <citation type="submission" date="2021-02" db="EMBL/GenBank/DDBJ databases">
        <authorList>
            <person name="Nieuwenhuis M."/>
            <person name="Van De Peppel L.J.J."/>
        </authorList>
    </citation>
    <scope>NUCLEOTIDE SEQUENCE</scope>
    <source>
        <strain evidence="2">D49</strain>
    </source>
</reference>
<proteinExistence type="predicted"/>
<dbReference type="InterPro" id="IPR052895">
    <property type="entry name" value="HetReg/Transcr_Mod"/>
</dbReference>
<reference evidence="2" key="2">
    <citation type="submission" date="2021-10" db="EMBL/GenBank/DDBJ databases">
        <title>Phylogenomics reveals ancestral predisposition of the termite-cultivated fungus Termitomyces towards a domesticated lifestyle.</title>
        <authorList>
            <person name="Auxier B."/>
            <person name="Grum-Grzhimaylo A."/>
            <person name="Cardenas M.E."/>
            <person name="Lodge J.D."/>
            <person name="Laessoe T."/>
            <person name="Pedersen O."/>
            <person name="Smith M.E."/>
            <person name="Kuyper T.W."/>
            <person name="Franco-Molano E.A."/>
            <person name="Baroni T.J."/>
            <person name="Aanen D.K."/>
        </authorList>
    </citation>
    <scope>NUCLEOTIDE SEQUENCE</scope>
    <source>
        <strain evidence="2">D49</strain>
    </source>
</reference>
<keyword evidence="3" id="KW-1185">Reference proteome</keyword>
<accession>A0A9P7GLB7</accession>
<dbReference type="AlphaFoldDB" id="A0A9P7GLB7"/>
<dbReference type="Proteomes" id="UP000717328">
    <property type="component" value="Unassembled WGS sequence"/>
</dbReference>
<name>A0A9P7GLB7_9AGAR</name>